<protein>
    <submittedName>
        <fullName evidence="2">Uncharacterized protein</fullName>
    </submittedName>
</protein>
<reference evidence="2 3" key="2">
    <citation type="journal article" date="2023" name="Mol. Biol. Evol.">
        <title>Genomics of Secondarily Temperate Adaptation in the Only Non-Antarctic Icefish.</title>
        <authorList>
            <person name="Rivera-Colon A.G."/>
            <person name="Rayamajhi N."/>
            <person name="Minhas B.F."/>
            <person name="Madrigal G."/>
            <person name="Bilyk K.T."/>
            <person name="Yoon V."/>
            <person name="Hune M."/>
            <person name="Gregory S."/>
            <person name="Cheng C.H.C."/>
            <person name="Catchen J.M."/>
        </authorList>
    </citation>
    <scope>NUCLEOTIDE SEQUENCE [LARGE SCALE GENOMIC DNA]</scope>
    <source>
        <strain evidence="2">JMC-PN-2008</strain>
    </source>
</reference>
<dbReference type="EMBL" id="JAUZQC010000003">
    <property type="protein sequence ID" value="KAK5873534.1"/>
    <property type="molecule type" value="Genomic_DNA"/>
</dbReference>
<evidence type="ECO:0000256" key="1">
    <source>
        <dbReference type="SAM" id="MobiDB-lite"/>
    </source>
</evidence>
<accession>A0AAN7Y7Z4</accession>
<evidence type="ECO:0000313" key="2">
    <source>
        <dbReference type="EMBL" id="KAK5873534.1"/>
    </source>
</evidence>
<sequence>MQSDGAKYICAAPRGSSAARSETLSKPTAGSELFLSRAEERLRAAQKLQHRAARVSREEEATGGRVQKRRAMTS</sequence>
<proteinExistence type="predicted"/>
<feature type="region of interest" description="Disordered" evidence="1">
    <location>
        <begin position="53"/>
        <end position="74"/>
    </location>
</feature>
<gene>
    <name evidence="2" type="ORF">PBY51_018569</name>
</gene>
<reference evidence="2 3" key="1">
    <citation type="journal article" date="2023" name="Genes (Basel)">
        <title>Chromosome-Level Genome Assembly and Circadian Gene Repertoire of the Patagonia Blennie Eleginops maclovinus-The Closest Ancestral Proxy of Antarctic Cryonotothenioids.</title>
        <authorList>
            <person name="Cheng C.C."/>
            <person name="Rivera-Colon A.G."/>
            <person name="Minhas B.F."/>
            <person name="Wilson L."/>
            <person name="Rayamajhi N."/>
            <person name="Vargas-Chacoff L."/>
            <person name="Catchen J.M."/>
        </authorList>
    </citation>
    <scope>NUCLEOTIDE SEQUENCE [LARGE SCALE GENOMIC DNA]</scope>
    <source>
        <strain evidence="2">JMC-PN-2008</strain>
    </source>
</reference>
<keyword evidence="3" id="KW-1185">Reference proteome</keyword>
<dbReference type="AlphaFoldDB" id="A0AAN7Y7Z4"/>
<evidence type="ECO:0000313" key="3">
    <source>
        <dbReference type="Proteomes" id="UP001346869"/>
    </source>
</evidence>
<organism evidence="2 3">
    <name type="scientific">Eleginops maclovinus</name>
    <name type="common">Patagonian blennie</name>
    <name type="synonym">Eleginus maclovinus</name>
    <dbReference type="NCBI Taxonomy" id="56733"/>
    <lineage>
        <taxon>Eukaryota</taxon>
        <taxon>Metazoa</taxon>
        <taxon>Chordata</taxon>
        <taxon>Craniata</taxon>
        <taxon>Vertebrata</taxon>
        <taxon>Euteleostomi</taxon>
        <taxon>Actinopterygii</taxon>
        <taxon>Neopterygii</taxon>
        <taxon>Teleostei</taxon>
        <taxon>Neoteleostei</taxon>
        <taxon>Acanthomorphata</taxon>
        <taxon>Eupercaria</taxon>
        <taxon>Perciformes</taxon>
        <taxon>Notothenioidei</taxon>
        <taxon>Eleginopidae</taxon>
        <taxon>Eleginops</taxon>
    </lineage>
</organism>
<name>A0AAN7Y7Z4_ELEMC</name>
<comment type="caution">
    <text evidence="2">The sequence shown here is derived from an EMBL/GenBank/DDBJ whole genome shotgun (WGS) entry which is preliminary data.</text>
</comment>
<dbReference type="Proteomes" id="UP001346869">
    <property type="component" value="Unassembled WGS sequence"/>
</dbReference>